<dbReference type="Gene3D" id="1.10.10.10">
    <property type="entry name" value="Winged helix-like DNA-binding domain superfamily/Winged helix DNA-binding domain"/>
    <property type="match status" value="1"/>
</dbReference>
<reference evidence="8 9" key="1">
    <citation type="submission" date="2015-12" db="EMBL/GenBank/DDBJ databases">
        <title>Complete genome of Lacimicrobium alkaliphilum KCTC 32984.</title>
        <authorList>
            <person name="Kim S.-G."/>
            <person name="Lee Y.-J."/>
        </authorList>
    </citation>
    <scope>NUCLEOTIDE SEQUENCE [LARGE SCALE GENOMIC DNA]</scope>
    <source>
        <strain evidence="8 9">YelD216</strain>
    </source>
</reference>
<dbReference type="InterPro" id="IPR013249">
    <property type="entry name" value="RNA_pol_sigma70_r4_t2"/>
</dbReference>
<protein>
    <recommendedName>
        <fullName evidence="10">RNA polymerase subunit sigma-24</fullName>
    </recommendedName>
</protein>
<dbReference type="InterPro" id="IPR039425">
    <property type="entry name" value="RNA_pol_sigma-70-like"/>
</dbReference>
<dbReference type="InterPro" id="IPR013325">
    <property type="entry name" value="RNA_pol_sigma_r2"/>
</dbReference>
<gene>
    <name evidence="8" type="ORF">AT746_17825</name>
</gene>
<dbReference type="PANTHER" id="PTHR43133:SF8">
    <property type="entry name" value="RNA POLYMERASE SIGMA FACTOR HI_1459-RELATED"/>
    <property type="match status" value="1"/>
</dbReference>
<dbReference type="RefSeq" id="WP_062483218.1">
    <property type="nucleotide sequence ID" value="NZ_CP013650.1"/>
</dbReference>
<comment type="similarity">
    <text evidence="1">Belongs to the sigma-70 factor family. ECF subfamily.</text>
</comment>
<keyword evidence="9" id="KW-1185">Reference proteome</keyword>
<dbReference type="Gene3D" id="1.10.1740.10">
    <property type="match status" value="1"/>
</dbReference>
<dbReference type="InterPro" id="IPR036388">
    <property type="entry name" value="WH-like_DNA-bd_sf"/>
</dbReference>
<dbReference type="Proteomes" id="UP000068447">
    <property type="component" value="Chromosome"/>
</dbReference>
<name>A0A0U2ZAL5_9ALTE</name>
<feature type="domain" description="RNA polymerase sigma-70 region 2" evidence="6">
    <location>
        <begin position="24"/>
        <end position="88"/>
    </location>
</feature>
<dbReference type="InterPro" id="IPR007627">
    <property type="entry name" value="RNA_pol_sigma70_r2"/>
</dbReference>
<proteinExistence type="inferred from homology"/>
<dbReference type="PANTHER" id="PTHR43133">
    <property type="entry name" value="RNA POLYMERASE ECF-TYPE SIGMA FACTO"/>
    <property type="match status" value="1"/>
</dbReference>
<evidence type="ECO:0000256" key="4">
    <source>
        <dbReference type="ARBA" id="ARBA00023125"/>
    </source>
</evidence>
<dbReference type="SUPFAM" id="SSF88659">
    <property type="entry name" value="Sigma3 and sigma4 domains of RNA polymerase sigma factors"/>
    <property type="match status" value="1"/>
</dbReference>
<evidence type="ECO:0000256" key="3">
    <source>
        <dbReference type="ARBA" id="ARBA00023082"/>
    </source>
</evidence>
<dbReference type="STRING" id="1526571.AT746_17825"/>
<dbReference type="SUPFAM" id="SSF88946">
    <property type="entry name" value="Sigma2 domain of RNA polymerase sigma factors"/>
    <property type="match status" value="1"/>
</dbReference>
<keyword evidence="2" id="KW-0805">Transcription regulation</keyword>
<dbReference type="KEGG" id="lal:AT746_17825"/>
<evidence type="ECO:0000256" key="2">
    <source>
        <dbReference type="ARBA" id="ARBA00023015"/>
    </source>
</evidence>
<keyword evidence="5" id="KW-0804">Transcription</keyword>
<dbReference type="InterPro" id="IPR013324">
    <property type="entry name" value="RNA_pol_sigma_r3/r4-like"/>
</dbReference>
<dbReference type="CDD" id="cd06171">
    <property type="entry name" value="Sigma70_r4"/>
    <property type="match status" value="1"/>
</dbReference>
<dbReference type="AlphaFoldDB" id="A0A0U2ZAL5"/>
<evidence type="ECO:0000256" key="5">
    <source>
        <dbReference type="ARBA" id="ARBA00023163"/>
    </source>
</evidence>
<evidence type="ECO:0000256" key="1">
    <source>
        <dbReference type="ARBA" id="ARBA00010641"/>
    </source>
</evidence>
<sequence>MEKTQVALWVMEAQQGSKASLAALYQHFQPLLFSYAYKSCNNSSLADDAVHNAWLKVMHGLKKLQEPHAFRSWLYRAVRWQLLDQGRRVQHQSLDDDQLIATSREKDLDLLRLVNQLHGDEREVIELFYLHELSIEEVSDILQLASGTIKSRLFRARQTLKQLYSGE</sequence>
<keyword evidence="3" id="KW-0731">Sigma factor</keyword>
<dbReference type="Pfam" id="PF04542">
    <property type="entry name" value="Sigma70_r2"/>
    <property type="match status" value="1"/>
</dbReference>
<dbReference type="Pfam" id="PF08281">
    <property type="entry name" value="Sigma70_r4_2"/>
    <property type="match status" value="1"/>
</dbReference>
<keyword evidence="4" id="KW-0238">DNA-binding</keyword>
<dbReference type="NCBIfam" id="TIGR02937">
    <property type="entry name" value="sigma70-ECF"/>
    <property type="match status" value="1"/>
</dbReference>
<dbReference type="GO" id="GO:0003677">
    <property type="term" value="F:DNA binding"/>
    <property type="evidence" value="ECO:0007669"/>
    <property type="project" value="UniProtKB-KW"/>
</dbReference>
<feature type="domain" description="RNA polymerase sigma factor 70 region 4 type 2" evidence="7">
    <location>
        <begin position="109"/>
        <end position="160"/>
    </location>
</feature>
<accession>A0A0U2ZAL5</accession>
<organism evidence="8 9">
    <name type="scientific">Lacimicrobium alkaliphilum</name>
    <dbReference type="NCBI Taxonomy" id="1526571"/>
    <lineage>
        <taxon>Bacteria</taxon>
        <taxon>Pseudomonadati</taxon>
        <taxon>Pseudomonadota</taxon>
        <taxon>Gammaproteobacteria</taxon>
        <taxon>Alteromonadales</taxon>
        <taxon>Alteromonadaceae</taxon>
        <taxon>Lacimicrobium</taxon>
    </lineage>
</organism>
<evidence type="ECO:0000313" key="9">
    <source>
        <dbReference type="Proteomes" id="UP000068447"/>
    </source>
</evidence>
<evidence type="ECO:0000259" key="7">
    <source>
        <dbReference type="Pfam" id="PF08281"/>
    </source>
</evidence>
<dbReference type="GO" id="GO:0006352">
    <property type="term" value="P:DNA-templated transcription initiation"/>
    <property type="evidence" value="ECO:0007669"/>
    <property type="project" value="InterPro"/>
</dbReference>
<dbReference type="InterPro" id="IPR014284">
    <property type="entry name" value="RNA_pol_sigma-70_dom"/>
</dbReference>
<dbReference type="OrthoDB" id="9797134at2"/>
<evidence type="ECO:0000313" key="8">
    <source>
        <dbReference type="EMBL" id="ALS99939.1"/>
    </source>
</evidence>
<dbReference type="GO" id="GO:0016987">
    <property type="term" value="F:sigma factor activity"/>
    <property type="evidence" value="ECO:0007669"/>
    <property type="project" value="UniProtKB-KW"/>
</dbReference>
<dbReference type="EMBL" id="CP013650">
    <property type="protein sequence ID" value="ALS99939.1"/>
    <property type="molecule type" value="Genomic_DNA"/>
</dbReference>
<evidence type="ECO:0000259" key="6">
    <source>
        <dbReference type="Pfam" id="PF04542"/>
    </source>
</evidence>
<evidence type="ECO:0008006" key="10">
    <source>
        <dbReference type="Google" id="ProtNLM"/>
    </source>
</evidence>